<dbReference type="AlphaFoldDB" id="A0A0P6VV37"/>
<dbReference type="Proteomes" id="UP000048984">
    <property type="component" value="Unassembled WGS sequence"/>
</dbReference>
<feature type="transmembrane region" description="Helical" evidence="1">
    <location>
        <begin position="67"/>
        <end position="87"/>
    </location>
</feature>
<name>A0A0P6VV37_9HYPH</name>
<protein>
    <submittedName>
        <fullName evidence="2">Uncharacterized protein</fullName>
    </submittedName>
</protein>
<keyword evidence="3" id="KW-1185">Reference proteome</keyword>
<evidence type="ECO:0000256" key="1">
    <source>
        <dbReference type="SAM" id="Phobius"/>
    </source>
</evidence>
<feature type="transmembrane region" description="Helical" evidence="1">
    <location>
        <begin position="6"/>
        <end position="22"/>
    </location>
</feature>
<evidence type="ECO:0000313" key="2">
    <source>
        <dbReference type="EMBL" id="KPL50688.1"/>
    </source>
</evidence>
<reference evidence="2 3" key="2">
    <citation type="submission" date="2015-10" db="EMBL/GenBank/DDBJ databases">
        <title>Draft Genome Sequence of Prosthecomicrobium hirschii ATCC 27832.</title>
        <authorList>
            <person name="Daniel J."/>
            <person name="Givan S.A."/>
            <person name="Brun Y.V."/>
            <person name="Brown P.J."/>
        </authorList>
    </citation>
    <scope>NUCLEOTIDE SEQUENCE [LARGE SCALE GENOMIC DNA]</scope>
    <source>
        <strain evidence="2 3">16</strain>
    </source>
</reference>
<evidence type="ECO:0000313" key="3">
    <source>
        <dbReference type="Proteomes" id="UP000048984"/>
    </source>
</evidence>
<keyword evidence="1" id="KW-0812">Transmembrane</keyword>
<proteinExistence type="predicted"/>
<reference evidence="2 3" key="1">
    <citation type="submission" date="2015-09" db="EMBL/GenBank/DDBJ databases">
        <authorList>
            <person name="Jackson K.R."/>
            <person name="Lunt B.L."/>
            <person name="Fisher J.N.B."/>
            <person name="Gardner A.V."/>
            <person name="Bailey M.E."/>
            <person name="Deus L.M."/>
            <person name="Earl A.S."/>
            <person name="Gibby P.D."/>
            <person name="Hartmann K.A."/>
            <person name="Liu J.E."/>
            <person name="Manci A.M."/>
            <person name="Nielsen D.A."/>
            <person name="Solomon M.B."/>
            <person name="Breakwell D.P."/>
            <person name="Burnett S.H."/>
            <person name="Grose J.H."/>
        </authorList>
    </citation>
    <scope>NUCLEOTIDE SEQUENCE [LARGE SCALE GENOMIC DNA]</scope>
    <source>
        <strain evidence="2 3">16</strain>
    </source>
</reference>
<feature type="transmembrane region" description="Helical" evidence="1">
    <location>
        <begin position="34"/>
        <end position="52"/>
    </location>
</feature>
<keyword evidence="1" id="KW-1133">Transmembrane helix</keyword>
<comment type="caution">
    <text evidence="2">The sequence shown here is derived from an EMBL/GenBank/DDBJ whole genome shotgun (WGS) entry which is preliminary data.</text>
</comment>
<keyword evidence="1" id="KW-0472">Membrane</keyword>
<gene>
    <name evidence="2" type="ORF">ABB55_28420</name>
</gene>
<dbReference type="EMBL" id="LJYW01000005">
    <property type="protein sequence ID" value="KPL50688.1"/>
    <property type="molecule type" value="Genomic_DNA"/>
</dbReference>
<sequence length="120" mass="13279">MFIWVLLLAWIGSVVIVVRSFPKAPEVRRRLNALLFMIIPWGLTIFLGPFVIDHHAVGTHIRERMIFGQYAAVVLLCFIAAIGIVRARGARRCALAISVANLIPVFLLVCVSVMILDPGS</sequence>
<organism evidence="2 3">
    <name type="scientific">Prosthecodimorpha hirschii</name>
    <dbReference type="NCBI Taxonomy" id="665126"/>
    <lineage>
        <taxon>Bacteria</taxon>
        <taxon>Pseudomonadati</taxon>
        <taxon>Pseudomonadota</taxon>
        <taxon>Alphaproteobacteria</taxon>
        <taxon>Hyphomicrobiales</taxon>
        <taxon>Ancalomicrobiaceae</taxon>
        <taxon>Prosthecodimorpha</taxon>
    </lineage>
</organism>
<feature type="transmembrane region" description="Helical" evidence="1">
    <location>
        <begin position="94"/>
        <end position="116"/>
    </location>
</feature>
<accession>A0A0P6VV37</accession>